<dbReference type="RefSeq" id="WP_121209575.1">
    <property type="nucleotide sequence ID" value="NZ_RBIM01000001.1"/>
</dbReference>
<name>A0A495DKY1_9PROT</name>
<reference evidence="1 2" key="1">
    <citation type="submission" date="2018-10" db="EMBL/GenBank/DDBJ databases">
        <title>Genomic Encyclopedia of Type Strains, Phase IV (KMG-IV): sequencing the most valuable type-strain genomes for metagenomic binning, comparative biology and taxonomic classification.</title>
        <authorList>
            <person name="Goeker M."/>
        </authorList>
    </citation>
    <scope>NUCLEOTIDE SEQUENCE [LARGE SCALE GENOMIC DNA]</scope>
    <source>
        <strain evidence="1 2">DSM 4734</strain>
    </source>
</reference>
<comment type="caution">
    <text evidence="1">The sequence shown here is derived from an EMBL/GenBank/DDBJ whole genome shotgun (WGS) entry which is preliminary data.</text>
</comment>
<proteinExistence type="predicted"/>
<sequence>MRDAEQVPANLQPYVDALGAEEAERFFLALGGSDIYLPIKSSPRSLAARTIGADRVEKLADAMGAGYYKVPLARQWIARSMEARGASYAEIARTVRADVATVRKWLGPRETHQQPQLF</sequence>
<dbReference type="OrthoDB" id="7860387at2"/>
<organism evidence="1 2">
    <name type="scientific">Maricaulis maris</name>
    <dbReference type="NCBI Taxonomy" id="74318"/>
    <lineage>
        <taxon>Bacteria</taxon>
        <taxon>Pseudomonadati</taxon>
        <taxon>Pseudomonadota</taxon>
        <taxon>Alphaproteobacteria</taxon>
        <taxon>Maricaulales</taxon>
        <taxon>Maricaulaceae</taxon>
        <taxon>Maricaulis</taxon>
    </lineage>
</organism>
<accession>A0A495DKY1</accession>
<dbReference type="AlphaFoldDB" id="A0A495DKY1"/>
<protein>
    <submittedName>
        <fullName evidence="1">Uncharacterized protein</fullName>
    </submittedName>
</protein>
<evidence type="ECO:0000313" key="1">
    <source>
        <dbReference type="EMBL" id="RKR03594.1"/>
    </source>
</evidence>
<evidence type="ECO:0000313" key="2">
    <source>
        <dbReference type="Proteomes" id="UP000273675"/>
    </source>
</evidence>
<dbReference type="EMBL" id="RBIM01000001">
    <property type="protein sequence ID" value="RKR03594.1"/>
    <property type="molecule type" value="Genomic_DNA"/>
</dbReference>
<dbReference type="Proteomes" id="UP000273675">
    <property type="component" value="Unassembled WGS sequence"/>
</dbReference>
<gene>
    <name evidence="1" type="ORF">C7435_0030</name>
</gene>